<evidence type="ECO:0000256" key="1">
    <source>
        <dbReference type="SAM" id="Phobius"/>
    </source>
</evidence>
<dbReference type="WBParaSite" id="L893_g221.t1">
    <property type="protein sequence ID" value="L893_g221.t1"/>
    <property type="gene ID" value="L893_g221"/>
</dbReference>
<keyword evidence="1" id="KW-0812">Transmembrane</keyword>
<keyword evidence="1" id="KW-0472">Membrane</keyword>
<feature type="transmembrane region" description="Helical" evidence="1">
    <location>
        <begin position="52"/>
        <end position="69"/>
    </location>
</feature>
<feature type="transmembrane region" description="Helical" evidence="1">
    <location>
        <begin position="268"/>
        <end position="291"/>
    </location>
</feature>
<evidence type="ECO:0000313" key="3">
    <source>
        <dbReference type="WBParaSite" id="L893_g221.t1"/>
    </source>
</evidence>
<name>A0A1I7Z2G8_9BILA</name>
<feature type="transmembrane region" description="Helical" evidence="1">
    <location>
        <begin position="231"/>
        <end position="256"/>
    </location>
</feature>
<evidence type="ECO:0000313" key="2">
    <source>
        <dbReference type="Proteomes" id="UP000095287"/>
    </source>
</evidence>
<dbReference type="AlphaFoldDB" id="A0A1I7Z2G8"/>
<feature type="transmembrane region" description="Helical" evidence="1">
    <location>
        <begin position="12"/>
        <end position="32"/>
    </location>
</feature>
<dbReference type="InterPro" id="IPR019422">
    <property type="entry name" value="7TM_GPCR_serpentine_rcpt_Srh"/>
</dbReference>
<feature type="transmembrane region" description="Helical" evidence="1">
    <location>
        <begin position="133"/>
        <end position="152"/>
    </location>
</feature>
<organism evidence="2 3">
    <name type="scientific">Steinernema glaseri</name>
    <dbReference type="NCBI Taxonomy" id="37863"/>
    <lineage>
        <taxon>Eukaryota</taxon>
        <taxon>Metazoa</taxon>
        <taxon>Ecdysozoa</taxon>
        <taxon>Nematoda</taxon>
        <taxon>Chromadorea</taxon>
        <taxon>Rhabditida</taxon>
        <taxon>Tylenchina</taxon>
        <taxon>Panagrolaimomorpha</taxon>
        <taxon>Strongyloidoidea</taxon>
        <taxon>Steinernematidae</taxon>
        <taxon>Steinernema</taxon>
    </lineage>
</organism>
<dbReference type="Pfam" id="PF10318">
    <property type="entry name" value="7TM_GPCR_Srh"/>
    <property type="match status" value="1"/>
</dbReference>
<accession>A0A1I7Z2G8</accession>
<feature type="transmembrane region" description="Helical" evidence="1">
    <location>
        <begin position="188"/>
        <end position="210"/>
    </location>
</feature>
<proteinExistence type="predicted"/>
<dbReference type="Proteomes" id="UP000095287">
    <property type="component" value="Unplaced"/>
</dbReference>
<sequence length="334" mass="37608">MSDSLSVFFNLALNITAAGSIITKSTALYFVVRYTPKKMRHFSHFILDEMGWNFAGNLLYTVAHPVPMMPATCYRMDGFLGRMLPGENAGVIVMTLIILTAVNCAIGIFLSFQFRYMSIAFGYRLAKIKYRWGYLYCAVIHLALSLPGIYFIPRSAITVSEYPDKSLILQPQRMFCFEPHGSKIMSTLGWMFGIFFLTIFLLILFTILSYRHLRLNVLFIESETATFHRALLSSLIILSSIPVLFGCVPLLVAVFAFGMPSLKYAREIVVFCILFALNHGTIYGVTTLLIFKAYRLQIRILVVKIVSVIIGVRNQQQLSKLLSYCRGAAVASSS</sequence>
<reference evidence="3" key="1">
    <citation type="submission" date="2016-11" db="UniProtKB">
        <authorList>
            <consortium name="WormBaseParasite"/>
        </authorList>
    </citation>
    <scope>IDENTIFICATION</scope>
</reference>
<keyword evidence="1" id="KW-1133">Transmembrane helix</keyword>
<protein>
    <submittedName>
        <fullName evidence="3">G protein-coupled receptor</fullName>
    </submittedName>
</protein>
<feature type="transmembrane region" description="Helical" evidence="1">
    <location>
        <begin position="89"/>
        <end position="112"/>
    </location>
</feature>
<keyword evidence="2" id="KW-1185">Reference proteome</keyword>